<feature type="transmembrane region" description="Helical" evidence="1">
    <location>
        <begin position="24"/>
        <end position="44"/>
    </location>
</feature>
<proteinExistence type="predicted"/>
<dbReference type="EMBL" id="JBHSFA010000011">
    <property type="protein sequence ID" value="MFC4544502.1"/>
    <property type="molecule type" value="Genomic_DNA"/>
</dbReference>
<dbReference type="Pfam" id="PF26436">
    <property type="entry name" value="DUF8119"/>
    <property type="match status" value="1"/>
</dbReference>
<keyword evidence="1" id="KW-0472">Membrane</keyword>
<keyword evidence="1" id="KW-0812">Transmembrane</keyword>
<evidence type="ECO:0000256" key="1">
    <source>
        <dbReference type="SAM" id="Phobius"/>
    </source>
</evidence>
<feature type="domain" description="DUF8119" evidence="2">
    <location>
        <begin position="14"/>
        <end position="71"/>
    </location>
</feature>
<evidence type="ECO:0000259" key="2">
    <source>
        <dbReference type="Pfam" id="PF26436"/>
    </source>
</evidence>
<keyword evidence="1" id="KW-1133">Transmembrane helix</keyword>
<protein>
    <recommendedName>
        <fullName evidence="2">DUF8119 domain-containing protein</fullName>
    </recommendedName>
</protein>
<sequence length="71" mass="7908">MSNDRRRSSRGGAGRSIVSLGTRLFLDAVVVTLWVVFVTLVFLTTGWPQWAFYTALILGVGGYVQLTASWW</sequence>
<accession>A0ABD5PV82</accession>
<evidence type="ECO:0000313" key="4">
    <source>
        <dbReference type="Proteomes" id="UP001595898"/>
    </source>
</evidence>
<dbReference type="RefSeq" id="WP_250141233.1">
    <property type="nucleotide sequence ID" value="NZ_JALIQP010000003.1"/>
</dbReference>
<comment type="caution">
    <text evidence="3">The sequence shown here is derived from an EMBL/GenBank/DDBJ whole genome shotgun (WGS) entry which is preliminary data.</text>
</comment>
<keyword evidence="4" id="KW-1185">Reference proteome</keyword>
<reference evidence="3 4" key="1">
    <citation type="journal article" date="2019" name="Int. J. Syst. Evol. Microbiol.">
        <title>The Global Catalogue of Microorganisms (GCM) 10K type strain sequencing project: providing services to taxonomists for standard genome sequencing and annotation.</title>
        <authorList>
            <consortium name="The Broad Institute Genomics Platform"/>
            <consortium name="The Broad Institute Genome Sequencing Center for Infectious Disease"/>
            <person name="Wu L."/>
            <person name="Ma J."/>
        </authorList>
    </citation>
    <scope>NUCLEOTIDE SEQUENCE [LARGE SCALE GENOMIC DNA]</scope>
    <source>
        <strain evidence="3 4">WLHS5</strain>
    </source>
</reference>
<gene>
    <name evidence="3" type="ORF">ACFO5R_21455</name>
</gene>
<dbReference type="Proteomes" id="UP001595898">
    <property type="component" value="Unassembled WGS sequence"/>
</dbReference>
<feature type="transmembrane region" description="Helical" evidence="1">
    <location>
        <begin position="50"/>
        <end position="70"/>
    </location>
</feature>
<evidence type="ECO:0000313" key="3">
    <source>
        <dbReference type="EMBL" id="MFC4544502.1"/>
    </source>
</evidence>
<name>A0ABD5PV82_9EURY</name>
<dbReference type="AlphaFoldDB" id="A0ABD5PV82"/>
<dbReference type="InterPro" id="IPR058432">
    <property type="entry name" value="DUF8119"/>
</dbReference>
<organism evidence="3 4">
    <name type="scientific">Halosolutus amylolyticus</name>
    <dbReference type="NCBI Taxonomy" id="2932267"/>
    <lineage>
        <taxon>Archaea</taxon>
        <taxon>Methanobacteriati</taxon>
        <taxon>Methanobacteriota</taxon>
        <taxon>Stenosarchaea group</taxon>
        <taxon>Halobacteria</taxon>
        <taxon>Halobacteriales</taxon>
        <taxon>Natrialbaceae</taxon>
        <taxon>Halosolutus</taxon>
    </lineage>
</organism>